<reference evidence="9" key="1">
    <citation type="journal article" date="2019" name="MBio">
        <title>Virus Genomes from Deep Sea Sediments Expand the Ocean Megavirome and Support Independent Origins of Viral Gigantism.</title>
        <authorList>
            <person name="Backstrom D."/>
            <person name="Yutin N."/>
            <person name="Jorgensen S.L."/>
            <person name="Dharamshi J."/>
            <person name="Homa F."/>
            <person name="Zaremba-Niedwiedzka K."/>
            <person name="Spang A."/>
            <person name="Wolf Y.I."/>
            <person name="Koonin E.V."/>
            <person name="Ettema T.J."/>
        </authorList>
    </citation>
    <scope>NUCLEOTIDE SEQUENCE</scope>
</reference>
<accession>A0A481YRB3</accession>
<evidence type="ECO:0000256" key="3">
    <source>
        <dbReference type="ARBA" id="ARBA00012180"/>
    </source>
</evidence>
<dbReference type="GO" id="GO:0046872">
    <property type="term" value="F:metal ion binding"/>
    <property type="evidence" value="ECO:0007669"/>
    <property type="project" value="UniProtKB-KW"/>
</dbReference>
<dbReference type="Pfam" id="PF00075">
    <property type="entry name" value="RNase_H"/>
    <property type="match status" value="1"/>
</dbReference>
<dbReference type="GO" id="GO:0003676">
    <property type="term" value="F:nucleic acid binding"/>
    <property type="evidence" value="ECO:0007669"/>
    <property type="project" value="InterPro"/>
</dbReference>
<keyword evidence="4" id="KW-0540">Nuclease</keyword>
<dbReference type="InterPro" id="IPR050092">
    <property type="entry name" value="RNase_H"/>
</dbReference>
<keyword evidence="5" id="KW-0479">Metal-binding</keyword>
<evidence type="ECO:0000256" key="4">
    <source>
        <dbReference type="ARBA" id="ARBA00022722"/>
    </source>
</evidence>
<sequence>MSSKSNGIYIRIRYGSKKYVSKKFQNKNYFKKDTILIYVDGCCVKNYSYEIRCSGRRIGVGIYIESEAGEHILNISKEIIYSGSKSGNRAEMYAMIEAMKNTYKWVENLTIYTDSSYIISGLEGNYQDNKNQDLWKDIEFFLNEKYYKIQWIPREHNETATELAKDIVMIYY</sequence>
<keyword evidence="7" id="KW-0378">Hydrolase</keyword>
<dbReference type="SUPFAM" id="SSF53098">
    <property type="entry name" value="Ribonuclease H-like"/>
    <property type="match status" value="1"/>
</dbReference>
<evidence type="ECO:0000256" key="2">
    <source>
        <dbReference type="ARBA" id="ARBA00005300"/>
    </source>
</evidence>
<name>A0A481YRB3_9VIRU</name>
<feature type="domain" description="RNase H type-1" evidence="8">
    <location>
        <begin position="31"/>
        <end position="169"/>
    </location>
</feature>
<dbReference type="EMBL" id="MK500301">
    <property type="protein sequence ID" value="QBK84996.1"/>
    <property type="molecule type" value="Genomic_DNA"/>
</dbReference>
<evidence type="ECO:0000256" key="6">
    <source>
        <dbReference type="ARBA" id="ARBA00022759"/>
    </source>
</evidence>
<protein>
    <recommendedName>
        <fullName evidence="3">ribonuclease H</fullName>
        <ecNumber evidence="3">3.1.26.4</ecNumber>
    </recommendedName>
</protein>
<dbReference type="InterPro" id="IPR036397">
    <property type="entry name" value="RNaseH_sf"/>
</dbReference>
<evidence type="ECO:0000313" key="9">
    <source>
        <dbReference type="EMBL" id="QBK84996.1"/>
    </source>
</evidence>
<dbReference type="GO" id="GO:0043137">
    <property type="term" value="P:DNA replication, removal of RNA primer"/>
    <property type="evidence" value="ECO:0007669"/>
    <property type="project" value="TreeGrafter"/>
</dbReference>
<evidence type="ECO:0000256" key="1">
    <source>
        <dbReference type="ARBA" id="ARBA00000077"/>
    </source>
</evidence>
<dbReference type="InterPro" id="IPR012337">
    <property type="entry name" value="RNaseH-like_sf"/>
</dbReference>
<dbReference type="EC" id="3.1.26.4" evidence="3"/>
<dbReference type="InterPro" id="IPR002156">
    <property type="entry name" value="RNaseH_domain"/>
</dbReference>
<evidence type="ECO:0000256" key="7">
    <source>
        <dbReference type="ARBA" id="ARBA00022801"/>
    </source>
</evidence>
<dbReference type="PANTHER" id="PTHR10642:SF26">
    <property type="entry name" value="RIBONUCLEASE H1"/>
    <property type="match status" value="1"/>
</dbReference>
<comment type="catalytic activity">
    <reaction evidence="1">
        <text>Endonucleolytic cleavage to 5'-phosphomonoester.</text>
        <dbReference type="EC" id="3.1.26.4"/>
    </reaction>
</comment>
<dbReference type="Gene3D" id="3.30.420.10">
    <property type="entry name" value="Ribonuclease H-like superfamily/Ribonuclease H"/>
    <property type="match status" value="1"/>
</dbReference>
<organism evidence="9">
    <name type="scientific">Pithovirus LCDPAC02</name>
    <dbReference type="NCBI Taxonomy" id="2506601"/>
    <lineage>
        <taxon>Viruses</taxon>
        <taxon>Pithoviruses</taxon>
    </lineage>
</organism>
<dbReference type="PANTHER" id="PTHR10642">
    <property type="entry name" value="RIBONUCLEASE H1"/>
    <property type="match status" value="1"/>
</dbReference>
<keyword evidence="6" id="KW-0255">Endonuclease</keyword>
<dbReference type="GO" id="GO:0004523">
    <property type="term" value="F:RNA-DNA hybrid ribonuclease activity"/>
    <property type="evidence" value="ECO:0007669"/>
    <property type="project" value="UniProtKB-EC"/>
</dbReference>
<dbReference type="PROSITE" id="PS50879">
    <property type="entry name" value="RNASE_H_1"/>
    <property type="match status" value="1"/>
</dbReference>
<evidence type="ECO:0000256" key="5">
    <source>
        <dbReference type="ARBA" id="ARBA00022723"/>
    </source>
</evidence>
<evidence type="ECO:0000259" key="8">
    <source>
        <dbReference type="PROSITE" id="PS50879"/>
    </source>
</evidence>
<proteinExistence type="inferred from homology"/>
<gene>
    <name evidence="9" type="ORF">LCDPAC02_01950</name>
</gene>
<comment type="similarity">
    <text evidence="2">Belongs to the RNase H family.</text>
</comment>